<reference evidence="2 3" key="1">
    <citation type="submission" date="2017-08" db="EMBL/GenBank/DDBJ databases">
        <title>Infants hospitalized years apart are colonized by the same room-sourced microbial strains.</title>
        <authorList>
            <person name="Brooks B."/>
            <person name="Olm M.R."/>
            <person name="Firek B.A."/>
            <person name="Baker R."/>
            <person name="Thomas B.C."/>
            <person name="Morowitz M.J."/>
            <person name="Banfield J.F."/>
        </authorList>
    </citation>
    <scope>NUCLEOTIDE SEQUENCE [LARGE SCALE GENOMIC DNA]</scope>
    <source>
        <strain evidence="2">S2_003_000_R2_4</strain>
    </source>
</reference>
<feature type="transmembrane region" description="Helical" evidence="1">
    <location>
        <begin position="62"/>
        <end position="83"/>
    </location>
</feature>
<organism evidence="2 3">
    <name type="scientific">Caulobacter segnis</name>
    <dbReference type="NCBI Taxonomy" id="88688"/>
    <lineage>
        <taxon>Bacteria</taxon>
        <taxon>Pseudomonadati</taxon>
        <taxon>Pseudomonadota</taxon>
        <taxon>Alphaproteobacteria</taxon>
        <taxon>Caulobacterales</taxon>
        <taxon>Caulobacteraceae</taxon>
        <taxon>Caulobacter</taxon>
    </lineage>
</organism>
<evidence type="ECO:0000256" key="1">
    <source>
        <dbReference type="SAM" id="Phobius"/>
    </source>
</evidence>
<dbReference type="AlphaFoldDB" id="A0A2W5V2Z5"/>
<gene>
    <name evidence="2" type="ORF">DI526_17240</name>
</gene>
<evidence type="ECO:0000313" key="2">
    <source>
        <dbReference type="EMBL" id="PZR32253.1"/>
    </source>
</evidence>
<sequence length="85" mass="8922">MATGVQIKPKTITNSVARECTTAASVTDTVQLTQENLDALRATLDADGAAAMATVEGRWPRVYGLSFAVLVSAGLWWGAIALATR</sequence>
<dbReference type="EMBL" id="QFQZ01000065">
    <property type="protein sequence ID" value="PZR32253.1"/>
    <property type="molecule type" value="Genomic_DNA"/>
</dbReference>
<proteinExistence type="predicted"/>
<keyword evidence="1" id="KW-0472">Membrane</keyword>
<evidence type="ECO:0000313" key="3">
    <source>
        <dbReference type="Proteomes" id="UP000249393"/>
    </source>
</evidence>
<keyword evidence="1" id="KW-1133">Transmembrane helix</keyword>
<dbReference type="Proteomes" id="UP000249393">
    <property type="component" value="Unassembled WGS sequence"/>
</dbReference>
<keyword evidence="1" id="KW-0812">Transmembrane</keyword>
<comment type="caution">
    <text evidence="2">The sequence shown here is derived from an EMBL/GenBank/DDBJ whole genome shotgun (WGS) entry which is preliminary data.</text>
</comment>
<accession>A0A2W5V2Z5</accession>
<protein>
    <submittedName>
        <fullName evidence="2">Uncharacterized protein</fullName>
    </submittedName>
</protein>
<name>A0A2W5V2Z5_9CAUL</name>
<dbReference type="RefSeq" id="WP_304280677.1">
    <property type="nucleotide sequence ID" value="NZ_QFQZ01000065.1"/>
</dbReference>